<protein>
    <recommendedName>
        <fullName evidence="1">Glucosamine-6-phosphate deaminase</fullName>
        <ecNumber evidence="1">3.5.99.6</ecNumber>
    </recommendedName>
</protein>
<dbReference type="InterPro" id="IPR052960">
    <property type="entry name" value="GlcN6P_deaminase-like"/>
</dbReference>
<accession>A0A6C2YRR7</accession>
<dbReference type="KEGG" id="tim:GMBLW1_51590"/>
<evidence type="ECO:0000256" key="1">
    <source>
        <dbReference type="NCBIfam" id="TIGR00502"/>
    </source>
</evidence>
<dbReference type="NCBIfam" id="NF002557">
    <property type="entry name" value="PRK02122.1"/>
    <property type="match status" value="1"/>
</dbReference>
<dbReference type="NCBIfam" id="TIGR00502">
    <property type="entry name" value="nagB"/>
    <property type="match status" value="1"/>
</dbReference>
<dbReference type="PANTHER" id="PTHR42892">
    <property type="entry name" value="GLUCOSAMINE-6-PHOSPHATE DEAMINASE-LIKE PROTEIN BT_0258-RELATED"/>
    <property type="match status" value="1"/>
</dbReference>
<dbReference type="InParanoid" id="A0A6C2YRR7"/>
<sequence>MSSHYVPNTRIPTLVFSSSTQVARHAALIIEKLIRENNAAGKATVLGLATGSTPMGLYRELIRMHREEGLDFSRVISFNLDEYYPLAKEDTQSYHTFMHDNLFKHINIKPENIHIPNGEVKPEEIDDFCLKYEQAIRRAGGLDVQILGIGRTGHIGFNEPGSTRTCRTRLVTLDPITRRDAAAGFFGEENVPHRAITMGVGTIMDSRKVLLMAYGEHKARIVQRTLENDLTEAVPASFLQRHQDATFLLDTAAAGELTAYRRPWEVGPIKWTPEQIRHAVIWLSRKAKKALLKLSEDDFREHHLYDLLRDHGPAEALGERIFLDRQATICTHPAGRERQTVLVFSPHPDDDVISMGGTMLRLVEQGHDVRVAYMTSGNIAVFDHDAWRFTDFMDVFNRAFGIDKKKTDTIRKRVRSFLDSKRAGQPDSEDVLQIKQLIRETEARAAAAACGILADQCEFLNLRFYRTGTKTKAPLHPDDIADIVTLFERVQPAQIYVAGEMSDPHGTHRMCAEAIFQAVRQVRTKGQSFEVWLYRGAWEEWEPHEIERVVPLSTETLEKKKLAIFRHQSQKDRAMYPGSSDPREFWQRAEERNKATAAIYDQLGLPEFFALEGFVRWKE</sequence>
<evidence type="ECO:0000313" key="3">
    <source>
        <dbReference type="EMBL" id="VIP04034.1"/>
    </source>
</evidence>
<dbReference type="Gene3D" id="3.40.50.1360">
    <property type="match status" value="1"/>
</dbReference>
<reference evidence="3" key="1">
    <citation type="submission" date="2019-04" db="EMBL/GenBank/DDBJ databases">
        <authorList>
            <consortium name="Science for Life Laboratories"/>
        </authorList>
    </citation>
    <scope>NUCLEOTIDE SEQUENCE</scope>
    <source>
        <strain evidence="3">MBLW1</strain>
    </source>
</reference>
<dbReference type="InterPro" id="IPR037171">
    <property type="entry name" value="NagB/RpiA_transferase-like"/>
</dbReference>
<dbReference type="GO" id="GO:0006046">
    <property type="term" value="P:N-acetylglucosamine catabolic process"/>
    <property type="evidence" value="ECO:0007669"/>
    <property type="project" value="UniProtKB-UniRule"/>
</dbReference>
<dbReference type="Pfam" id="PF02585">
    <property type="entry name" value="PIG-L"/>
    <property type="match status" value="1"/>
</dbReference>
<dbReference type="GO" id="GO:0005975">
    <property type="term" value="P:carbohydrate metabolic process"/>
    <property type="evidence" value="ECO:0007669"/>
    <property type="project" value="InterPro"/>
</dbReference>
<gene>
    <name evidence="3" type="ORF">GMBLW1_51590</name>
</gene>
<dbReference type="Gene3D" id="3.40.50.10320">
    <property type="entry name" value="LmbE-like"/>
    <property type="match status" value="1"/>
</dbReference>
<dbReference type="EC" id="3.5.99.6" evidence="1"/>
<dbReference type="Pfam" id="PF01182">
    <property type="entry name" value="Glucosamine_iso"/>
    <property type="match status" value="1"/>
</dbReference>
<dbReference type="SUPFAM" id="SSF100950">
    <property type="entry name" value="NagB/RpiA/CoA transferase-like"/>
    <property type="match status" value="1"/>
</dbReference>
<name>A0A6C2YRR7_9BACT</name>
<dbReference type="CDD" id="cd01399">
    <property type="entry name" value="GlcN6P_deaminase"/>
    <property type="match status" value="1"/>
</dbReference>
<keyword evidence="4" id="KW-1185">Reference proteome</keyword>
<dbReference type="SUPFAM" id="SSF102588">
    <property type="entry name" value="LmbE-like"/>
    <property type="match status" value="1"/>
</dbReference>
<dbReference type="InterPro" id="IPR004547">
    <property type="entry name" value="Glucosamine6P_isomerase"/>
</dbReference>
<dbReference type="EMBL" id="LR593887">
    <property type="protein sequence ID" value="VTS05435.1"/>
    <property type="molecule type" value="Genomic_DNA"/>
</dbReference>
<evidence type="ECO:0000313" key="4">
    <source>
        <dbReference type="Proteomes" id="UP000464378"/>
    </source>
</evidence>
<dbReference type="Proteomes" id="UP000464378">
    <property type="component" value="Chromosome"/>
</dbReference>
<dbReference type="InterPro" id="IPR003737">
    <property type="entry name" value="GlcNAc_PI_deacetylase-related"/>
</dbReference>
<dbReference type="AlphaFoldDB" id="A0A6C2YRR7"/>
<organism evidence="3">
    <name type="scientific">Tuwongella immobilis</name>
    <dbReference type="NCBI Taxonomy" id="692036"/>
    <lineage>
        <taxon>Bacteria</taxon>
        <taxon>Pseudomonadati</taxon>
        <taxon>Planctomycetota</taxon>
        <taxon>Planctomycetia</taxon>
        <taxon>Gemmatales</taxon>
        <taxon>Gemmataceae</taxon>
        <taxon>Tuwongella</taxon>
    </lineage>
</organism>
<evidence type="ECO:0000259" key="2">
    <source>
        <dbReference type="Pfam" id="PF01182"/>
    </source>
</evidence>
<dbReference type="GO" id="GO:0004342">
    <property type="term" value="F:glucosamine-6-phosphate deaminase activity"/>
    <property type="evidence" value="ECO:0007669"/>
    <property type="project" value="UniProtKB-UniRule"/>
</dbReference>
<dbReference type="PANTHER" id="PTHR42892:SF1">
    <property type="entry name" value="GLUCOSAMINE-6-PHOSPHATE ISOMERASE"/>
    <property type="match status" value="1"/>
</dbReference>
<dbReference type="EMBL" id="LR586016">
    <property type="protein sequence ID" value="VIP04034.1"/>
    <property type="molecule type" value="Genomic_DNA"/>
</dbReference>
<dbReference type="InterPro" id="IPR024078">
    <property type="entry name" value="LmbE-like_dom_sf"/>
</dbReference>
<dbReference type="InterPro" id="IPR006148">
    <property type="entry name" value="Glc/Gal-6P_isomerase"/>
</dbReference>
<feature type="domain" description="Glucosamine/galactosamine-6-phosphate isomerase" evidence="2">
    <location>
        <begin position="19"/>
        <end position="246"/>
    </location>
</feature>
<proteinExistence type="predicted"/>